<gene>
    <name evidence="3" type="ORF">H8702_08565</name>
</gene>
<protein>
    <submittedName>
        <fullName evidence="3">InlB B-repeat-containing protein</fullName>
    </submittedName>
</protein>
<accession>A0A8J6PK30</accession>
<dbReference type="Gene3D" id="2.60.40.4270">
    <property type="entry name" value="Listeria-Bacteroides repeat domain"/>
    <property type="match status" value="1"/>
</dbReference>
<name>A0A8J6PK30_9FIRM</name>
<dbReference type="GO" id="GO:0030313">
    <property type="term" value="C:cell envelope"/>
    <property type="evidence" value="ECO:0007669"/>
    <property type="project" value="UniProtKB-SubCell"/>
</dbReference>
<dbReference type="AlphaFoldDB" id="A0A8J6PK30"/>
<dbReference type="Pfam" id="PF09479">
    <property type="entry name" value="Flg_new"/>
    <property type="match status" value="1"/>
</dbReference>
<organism evidence="3 4">
    <name type="scientific">Massiliimalia timonensis</name>
    <dbReference type="NCBI Taxonomy" id="1987501"/>
    <lineage>
        <taxon>Bacteria</taxon>
        <taxon>Bacillati</taxon>
        <taxon>Bacillota</taxon>
        <taxon>Clostridia</taxon>
        <taxon>Eubacteriales</taxon>
        <taxon>Oscillospiraceae</taxon>
        <taxon>Massiliimalia</taxon>
    </lineage>
</organism>
<evidence type="ECO:0000313" key="4">
    <source>
        <dbReference type="Proteomes" id="UP000632659"/>
    </source>
</evidence>
<dbReference type="EMBL" id="JACRTL010000004">
    <property type="protein sequence ID" value="MBC8611165.1"/>
    <property type="molecule type" value="Genomic_DNA"/>
</dbReference>
<evidence type="ECO:0000256" key="2">
    <source>
        <dbReference type="SAM" id="MobiDB-lite"/>
    </source>
</evidence>
<dbReference type="Proteomes" id="UP000632659">
    <property type="component" value="Unassembled WGS sequence"/>
</dbReference>
<dbReference type="InterPro" id="IPR013378">
    <property type="entry name" value="InlB-like_B-rpt"/>
</dbReference>
<keyword evidence="4" id="KW-1185">Reference proteome</keyword>
<dbReference type="InterPro" id="IPR042229">
    <property type="entry name" value="Listeria/Bacterioides_rpt_sf"/>
</dbReference>
<proteinExistence type="predicted"/>
<sequence length="467" mass="50832">MMPDDAQNGTYKKELNRALYYEVDADAQDGEQGFTEPTDYYGGSLQQRMEEIASSTEYMLSGESERMVPRTLTSADGIEGKDIPDQKLWPLSTAEYKMIANTPAENYFELFHSRTPSGNGLIDILFGYNGIVIPNSLYSAHQQEDPNYDRLIPNEDLTGPVRPAFNWDISDILFTSDATGIKSTAMTGDALYQIPALPAGSPIKFTMKDNDQTLSVPKEELDARTALVDSTLTFSYSNAKTGKNQYVSCILLDQDGKIIRYGKIADSSVNASGDLIVPLKGIPAGSYTLGFFSEQANEDNYTDFAGEILEVKLTIQNPVASTVTYYGNGNTGGNLPEVKSYLTGDTVTVSGAGDLVKEGFTFQGWNTAPDGTGTSYAENDVFTMGNEAIALYAQWEKTPVLPIPEEPEQPEKPSEEPFEPEQDHEKTEHTANPKTGDPLGSAILASLLLASSGSLVVIARKKLKKGC</sequence>
<comment type="caution">
    <text evidence="3">The sequence shown here is derived from an EMBL/GenBank/DDBJ whole genome shotgun (WGS) entry which is preliminary data.</text>
</comment>
<evidence type="ECO:0000256" key="1">
    <source>
        <dbReference type="ARBA" id="ARBA00004196"/>
    </source>
</evidence>
<comment type="subcellular location">
    <subcellularLocation>
        <location evidence="1">Cell envelope</location>
    </subcellularLocation>
</comment>
<feature type="compositionally biased region" description="Basic and acidic residues" evidence="2">
    <location>
        <begin position="409"/>
        <end position="431"/>
    </location>
</feature>
<dbReference type="RefSeq" id="WP_187536550.1">
    <property type="nucleotide sequence ID" value="NZ_JACRTL010000004.1"/>
</dbReference>
<feature type="region of interest" description="Disordered" evidence="2">
    <location>
        <begin position="402"/>
        <end position="438"/>
    </location>
</feature>
<evidence type="ECO:0000313" key="3">
    <source>
        <dbReference type="EMBL" id="MBC8611165.1"/>
    </source>
</evidence>
<reference evidence="3" key="1">
    <citation type="submission" date="2020-08" db="EMBL/GenBank/DDBJ databases">
        <title>Genome public.</title>
        <authorList>
            <person name="Liu C."/>
            <person name="Sun Q."/>
        </authorList>
    </citation>
    <scope>NUCLEOTIDE SEQUENCE</scope>
    <source>
        <strain evidence="3">NSJ-15</strain>
    </source>
</reference>